<dbReference type="EMBL" id="FOYZ01000003">
    <property type="protein sequence ID" value="SFR69513.1"/>
    <property type="molecule type" value="Genomic_DNA"/>
</dbReference>
<sequence length="90" mass="9825">MEITILEIESGVIEIANEGSVVFKGTGKIKCDWDKMMAAKGGSEANYGAREFIEKNKNTAEIFEATWNSSRGVESGKIQIIIRSGGKQVQ</sequence>
<reference evidence="1 2" key="1">
    <citation type="submission" date="2016-10" db="EMBL/GenBank/DDBJ databases">
        <authorList>
            <person name="de Groot N.N."/>
        </authorList>
    </citation>
    <scope>NUCLEOTIDE SEQUENCE [LARGE SCALE GENOMIC DNA]</scope>
    <source>
        <strain evidence="1 2">743A</strain>
    </source>
</reference>
<dbReference type="Proteomes" id="UP000199659">
    <property type="component" value="Unassembled WGS sequence"/>
</dbReference>
<dbReference type="AlphaFoldDB" id="A0A1I6IS09"/>
<dbReference type="OrthoDB" id="9815752at2"/>
<keyword evidence="2" id="KW-1185">Reference proteome</keyword>
<evidence type="ECO:0000313" key="1">
    <source>
        <dbReference type="EMBL" id="SFR69513.1"/>
    </source>
</evidence>
<dbReference type="STRING" id="37658.SAMN05661086_01107"/>
<organism evidence="1 2">
    <name type="scientific">Anaeromicropila populeti</name>
    <dbReference type="NCBI Taxonomy" id="37658"/>
    <lineage>
        <taxon>Bacteria</taxon>
        <taxon>Bacillati</taxon>
        <taxon>Bacillota</taxon>
        <taxon>Clostridia</taxon>
        <taxon>Lachnospirales</taxon>
        <taxon>Lachnospiraceae</taxon>
        <taxon>Anaeromicropila</taxon>
    </lineage>
</organism>
<accession>A0A1I6IS09</accession>
<evidence type="ECO:0000313" key="2">
    <source>
        <dbReference type="Proteomes" id="UP000199659"/>
    </source>
</evidence>
<gene>
    <name evidence="1" type="ORF">SAMN05661086_01107</name>
</gene>
<dbReference type="RefSeq" id="WP_092559696.1">
    <property type="nucleotide sequence ID" value="NZ_FOYZ01000003.1"/>
</dbReference>
<proteinExistence type="predicted"/>
<protein>
    <submittedName>
        <fullName evidence="1">Uncharacterized protein</fullName>
    </submittedName>
</protein>
<name>A0A1I6IS09_9FIRM</name>